<dbReference type="InterPro" id="IPR048276">
    <property type="entry name" value="Phage_tail-like_C"/>
</dbReference>
<accession>A0ABT4DPA6</accession>
<dbReference type="RefSeq" id="WP_254912152.1">
    <property type="nucleotide sequence ID" value="NZ_JAMDLV010000064.1"/>
</dbReference>
<proteinExistence type="predicted"/>
<name>A0ABT4DPA6_9BACL</name>
<reference evidence="2 3" key="1">
    <citation type="submission" date="2022-05" db="EMBL/GenBank/DDBJ databases">
        <title>Genome Sequencing of Bee-Associated Microbes.</title>
        <authorList>
            <person name="Dunlap C."/>
        </authorList>
    </citation>
    <scope>NUCLEOTIDE SEQUENCE [LARGE SCALE GENOMIC DNA]</scope>
    <source>
        <strain evidence="2 3">NRRL NRS-1438</strain>
    </source>
</reference>
<evidence type="ECO:0000259" key="1">
    <source>
        <dbReference type="Pfam" id="PF20753"/>
    </source>
</evidence>
<gene>
    <name evidence="2" type="ORF">M5X09_05750</name>
</gene>
<dbReference type="Proteomes" id="UP001207626">
    <property type="component" value="Unassembled WGS sequence"/>
</dbReference>
<comment type="caution">
    <text evidence="2">The sequence shown here is derived from an EMBL/GenBank/DDBJ whole genome shotgun (WGS) entry which is preliminary data.</text>
</comment>
<protein>
    <submittedName>
        <fullName evidence="2">Phage tail family protein</fullName>
    </submittedName>
</protein>
<feature type="domain" description="Phage tail-like C-terminal" evidence="1">
    <location>
        <begin position="124"/>
        <end position="208"/>
    </location>
</feature>
<evidence type="ECO:0000313" key="3">
    <source>
        <dbReference type="Proteomes" id="UP001207626"/>
    </source>
</evidence>
<sequence>MMANWLSLSNLSGVYTSPPIPVSLHGDGALTRMTWKSDAPANSKVHVQTSLSADQGDSWSDWKPCVNGGSIPDAEIDTPLHDMLLRFRVMLQSDRYSVSPAFRELSLHFEPVVVFDNKGDLNCKPEIWITKQGQGEFAVVNTSQGNAEFRFADLLDQETVYVNSEQEHIETSLAATYRYGSFNDNYLDLPPGKNVLKIRGNANFQFRYQFQRIQ</sequence>
<dbReference type="Pfam" id="PF20753">
    <property type="entry name" value="DUF6558_C"/>
    <property type="match status" value="1"/>
</dbReference>
<keyword evidence="3" id="KW-1185">Reference proteome</keyword>
<organism evidence="2 3">
    <name type="scientific">Paenibacillus apiarius</name>
    <dbReference type="NCBI Taxonomy" id="46240"/>
    <lineage>
        <taxon>Bacteria</taxon>
        <taxon>Bacillati</taxon>
        <taxon>Bacillota</taxon>
        <taxon>Bacilli</taxon>
        <taxon>Bacillales</taxon>
        <taxon>Paenibacillaceae</taxon>
        <taxon>Paenibacillus</taxon>
    </lineage>
</organism>
<evidence type="ECO:0000313" key="2">
    <source>
        <dbReference type="EMBL" id="MCY9519186.1"/>
    </source>
</evidence>
<dbReference type="EMBL" id="JAMDLW010000006">
    <property type="protein sequence ID" value="MCY9519186.1"/>
    <property type="molecule type" value="Genomic_DNA"/>
</dbReference>